<evidence type="ECO:0000313" key="4">
    <source>
        <dbReference type="Proteomes" id="UP001497623"/>
    </source>
</evidence>
<name>A0AAV2QY04_MEGNR</name>
<feature type="chain" id="PRO_5043674129" evidence="2">
    <location>
        <begin position="32"/>
        <end position="348"/>
    </location>
</feature>
<sequence>MCYKSTTKIFWSWYSILLFLCIFSQKHYVHASNEEIKDAIQELKTFFGEQMAHMNSRMNRVDDTLSNIKADLTLLGGTVHSIDSEIMGLGGRSSENHIATKRLTKMQGKLLTEVNNVRENVTEEINNLKNNFESILIDELNSTMFNISTDLEKGHITTQKLNTEVRRIKENMTEEINTLKNHFESILIDELNSTMFNISTDLEKGHITTQKLNTEVRNLKENITEELTNISNHVESLTIDELKSNIVNISEKMAKDHTTTTKMFSMQEQIFNEFYSIDEKRNASEKTLLNSIELNNKDIKNLKVNVKTMMGTCENNTQLYETQATSLDNIITAIEETQATSLENMNTA</sequence>
<feature type="coiled-coil region" evidence="1">
    <location>
        <begin position="111"/>
        <end position="138"/>
    </location>
</feature>
<comment type="caution">
    <text evidence="3">The sequence shown here is derived from an EMBL/GenBank/DDBJ whole genome shotgun (WGS) entry which is preliminary data.</text>
</comment>
<feature type="non-terminal residue" evidence="3">
    <location>
        <position position="348"/>
    </location>
</feature>
<accession>A0AAV2QY04</accession>
<proteinExistence type="predicted"/>
<reference evidence="3 4" key="1">
    <citation type="submission" date="2024-05" db="EMBL/GenBank/DDBJ databases">
        <authorList>
            <person name="Wallberg A."/>
        </authorList>
    </citation>
    <scope>NUCLEOTIDE SEQUENCE [LARGE SCALE GENOMIC DNA]</scope>
</reference>
<gene>
    <name evidence="3" type="ORF">MNOR_LOCUS17291</name>
</gene>
<evidence type="ECO:0000256" key="1">
    <source>
        <dbReference type="SAM" id="Coils"/>
    </source>
</evidence>
<keyword evidence="2" id="KW-0732">Signal</keyword>
<keyword evidence="4" id="KW-1185">Reference proteome</keyword>
<protein>
    <submittedName>
        <fullName evidence="3">Uncharacterized protein</fullName>
    </submittedName>
</protein>
<evidence type="ECO:0000256" key="2">
    <source>
        <dbReference type="SAM" id="SignalP"/>
    </source>
</evidence>
<dbReference type="Gene3D" id="1.20.120.20">
    <property type="entry name" value="Apolipoprotein"/>
    <property type="match status" value="1"/>
</dbReference>
<feature type="signal peptide" evidence="2">
    <location>
        <begin position="1"/>
        <end position="31"/>
    </location>
</feature>
<dbReference type="AlphaFoldDB" id="A0AAV2QY04"/>
<dbReference type="EMBL" id="CAXKWB010011816">
    <property type="protein sequence ID" value="CAL4102324.1"/>
    <property type="molecule type" value="Genomic_DNA"/>
</dbReference>
<evidence type="ECO:0000313" key="3">
    <source>
        <dbReference type="EMBL" id="CAL4102324.1"/>
    </source>
</evidence>
<keyword evidence="1" id="KW-0175">Coiled coil</keyword>
<dbReference type="Proteomes" id="UP001497623">
    <property type="component" value="Unassembled WGS sequence"/>
</dbReference>
<organism evidence="3 4">
    <name type="scientific">Meganyctiphanes norvegica</name>
    <name type="common">Northern krill</name>
    <name type="synonym">Thysanopoda norvegica</name>
    <dbReference type="NCBI Taxonomy" id="48144"/>
    <lineage>
        <taxon>Eukaryota</taxon>
        <taxon>Metazoa</taxon>
        <taxon>Ecdysozoa</taxon>
        <taxon>Arthropoda</taxon>
        <taxon>Crustacea</taxon>
        <taxon>Multicrustacea</taxon>
        <taxon>Malacostraca</taxon>
        <taxon>Eumalacostraca</taxon>
        <taxon>Eucarida</taxon>
        <taxon>Euphausiacea</taxon>
        <taxon>Euphausiidae</taxon>
        <taxon>Meganyctiphanes</taxon>
    </lineage>
</organism>